<keyword evidence="3" id="KW-1185">Reference proteome</keyword>
<evidence type="ECO:0000256" key="1">
    <source>
        <dbReference type="SAM" id="MobiDB-lite"/>
    </source>
</evidence>
<accession>A0ABX3XBM0</accession>
<dbReference type="RefSeq" id="WP_085383266.1">
    <property type="nucleotide sequence ID" value="NZ_NAFJ01000087.1"/>
</dbReference>
<organism evidence="2 3">
    <name type="scientific">Bradyrhizobium canariense</name>
    <dbReference type="NCBI Taxonomy" id="255045"/>
    <lineage>
        <taxon>Bacteria</taxon>
        <taxon>Pseudomonadati</taxon>
        <taxon>Pseudomonadota</taxon>
        <taxon>Alphaproteobacteria</taxon>
        <taxon>Hyphomicrobiales</taxon>
        <taxon>Nitrobacteraceae</taxon>
        <taxon>Bradyrhizobium</taxon>
    </lineage>
</organism>
<sequence>MAFADMPTFFFELNDEAASLEDGNSGGLSKADTGSSSSFRKASPASTENDTLPGAPISSKDEVIDHCTGPASKP</sequence>
<dbReference type="EMBL" id="NAFK01000108">
    <property type="protein sequence ID" value="OSJ35473.1"/>
    <property type="molecule type" value="Genomic_DNA"/>
</dbReference>
<reference evidence="2 3" key="1">
    <citation type="submission" date="2017-03" db="EMBL/GenBank/DDBJ databases">
        <title>Whole genome sequences of fourteen strains of Bradyrhizobium canariense and one strain of Bradyrhizobium japonicum isolated from Lupinus (Papilionoideae: Genisteae) species in Algeria.</title>
        <authorList>
            <person name="Crovadore J."/>
            <person name="Chekireb D."/>
            <person name="Brachmann A."/>
            <person name="Chablais R."/>
            <person name="Cochard B."/>
            <person name="Lefort F."/>
        </authorList>
    </citation>
    <scope>NUCLEOTIDE SEQUENCE [LARGE SCALE GENOMIC DNA]</scope>
    <source>
        <strain evidence="2 3">UBMAN05</strain>
    </source>
</reference>
<feature type="compositionally biased region" description="Low complexity" evidence="1">
    <location>
        <begin position="35"/>
        <end position="46"/>
    </location>
</feature>
<proteinExistence type="predicted"/>
<protein>
    <submittedName>
        <fullName evidence="2">Uncharacterized protein</fullName>
    </submittedName>
</protein>
<evidence type="ECO:0000313" key="2">
    <source>
        <dbReference type="EMBL" id="OSJ35473.1"/>
    </source>
</evidence>
<feature type="region of interest" description="Disordered" evidence="1">
    <location>
        <begin position="20"/>
        <end position="74"/>
    </location>
</feature>
<gene>
    <name evidence="2" type="ORF">BST63_01815</name>
</gene>
<dbReference type="Proteomes" id="UP000193884">
    <property type="component" value="Unassembled WGS sequence"/>
</dbReference>
<name>A0ABX3XBM0_9BRAD</name>
<evidence type="ECO:0000313" key="3">
    <source>
        <dbReference type="Proteomes" id="UP000193884"/>
    </source>
</evidence>
<comment type="caution">
    <text evidence="2">The sequence shown here is derived from an EMBL/GenBank/DDBJ whole genome shotgun (WGS) entry which is preliminary data.</text>
</comment>